<protein>
    <submittedName>
        <fullName evidence="1">Uncharacterized protein</fullName>
    </submittedName>
</protein>
<name>A0AAD7UVM2_9FUNG</name>
<dbReference type="InterPro" id="IPR043128">
    <property type="entry name" value="Rev_trsase/Diguanyl_cyclase"/>
</dbReference>
<proteinExistence type="predicted"/>
<accession>A0AAD7UVM2</accession>
<dbReference type="Proteomes" id="UP001234581">
    <property type="component" value="Unassembled WGS sequence"/>
</dbReference>
<dbReference type="InterPro" id="IPR051320">
    <property type="entry name" value="Viral_Replic_Matur_Polypro"/>
</dbReference>
<dbReference type="PANTHER" id="PTHR33064:SF37">
    <property type="entry name" value="RIBONUCLEASE H"/>
    <property type="match status" value="1"/>
</dbReference>
<organism evidence="1 2">
    <name type="scientific">Lichtheimia ornata</name>
    <dbReference type="NCBI Taxonomy" id="688661"/>
    <lineage>
        <taxon>Eukaryota</taxon>
        <taxon>Fungi</taxon>
        <taxon>Fungi incertae sedis</taxon>
        <taxon>Mucoromycota</taxon>
        <taxon>Mucoromycotina</taxon>
        <taxon>Mucoromycetes</taxon>
        <taxon>Mucorales</taxon>
        <taxon>Lichtheimiaceae</taxon>
        <taxon>Lichtheimia</taxon>
    </lineage>
</organism>
<dbReference type="GeneID" id="83218237"/>
<keyword evidence="2" id="KW-1185">Reference proteome</keyword>
<dbReference type="AlphaFoldDB" id="A0AAD7UVM2"/>
<reference evidence="1 2" key="1">
    <citation type="submission" date="2023-03" db="EMBL/GenBank/DDBJ databases">
        <title>Genome sequence of Lichtheimia ornata CBS 291.66.</title>
        <authorList>
            <person name="Mohabir J.T."/>
            <person name="Shea T.P."/>
            <person name="Kurbessoian T."/>
            <person name="Berby B."/>
            <person name="Fontaine J."/>
            <person name="Livny J."/>
            <person name="Gnirke A."/>
            <person name="Stajich J.E."/>
            <person name="Cuomo C.A."/>
        </authorList>
    </citation>
    <scope>NUCLEOTIDE SEQUENCE [LARGE SCALE GENOMIC DNA]</scope>
    <source>
        <strain evidence="1">CBS 291.66</strain>
    </source>
</reference>
<dbReference type="SUPFAM" id="SSF56672">
    <property type="entry name" value="DNA/RNA polymerases"/>
    <property type="match status" value="1"/>
</dbReference>
<comment type="caution">
    <text evidence="1">The sequence shown here is derived from an EMBL/GenBank/DDBJ whole genome shotgun (WGS) entry which is preliminary data.</text>
</comment>
<dbReference type="InterPro" id="IPR043502">
    <property type="entry name" value="DNA/RNA_pol_sf"/>
</dbReference>
<dbReference type="RefSeq" id="XP_058338421.1">
    <property type="nucleotide sequence ID" value="XM_058490809.1"/>
</dbReference>
<evidence type="ECO:0000313" key="2">
    <source>
        <dbReference type="Proteomes" id="UP001234581"/>
    </source>
</evidence>
<dbReference type="PANTHER" id="PTHR33064">
    <property type="entry name" value="POL PROTEIN"/>
    <property type="match status" value="1"/>
</dbReference>
<sequence>MQQHDGSPYPLSYSSIGQHISAIVDLLSSQVGKGGFEMLDKKVVKVINWPIPQDKEELSRFIGSLQYCRRFLPHFSLLMEPLNMLRRKGVEDVRDQDQQDCLGAKDPYRLVFNYKPVNAATVDSGYPIPKHT</sequence>
<dbReference type="EMBL" id="JARTCD010000077">
    <property type="protein sequence ID" value="KAJ8653507.1"/>
    <property type="molecule type" value="Genomic_DNA"/>
</dbReference>
<gene>
    <name evidence="1" type="ORF">O0I10_010835</name>
</gene>
<dbReference type="Gene3D" id="3.30.70.270">
    <property type="match status" value="1"/>
</dbReference>
<evidence type="ECO:0000313" key="1">
    <source>
        <dbReference type="EMBL" id="KAJ8653507.1"/>
    </source>
</evidence>